<evidence type="ECO:0000313" key="3">
    <source>
        <dbReference type="Proteomes" id="UP000001555"/>
    </source>
</evidence>
<dbReference type="PaxDb" id="6945-B7QDP1"/>
<gene>
    <name evidence="1" type="ORF">IscW_ISCW022735</name>
</gene>
<dbReference type="HOGENOM" id="CLU_858638_0_0_1"/>
<reference evidence="2" key="2">
    <citation type="submission" date="2020-05" db="UniProtKB">
        <authorList>
            <consortium name="EnsemblMetazoa"/>
        </authorList>
    </citation>
    <scope>IDENTIFICATION</scope>
    <source>
        <strain evidence="2">wikel</strain>
    </source>
</reference>
<dbReference type="AlphaFoldDB" id="B7QDP1"/>
<organism>
    <name type="scientific">Ixodes scapularis</name>
    <name type="common">Black-legged tick</name>
    <name type="synonym">Deer tick</name>
    <dbReference type="NCBI Taxonomy" id="6945"/>
    <lineage>
        <taxon>Eukaryota</taxon>
        <taxon>Metazoa</taxon>
        <taxon>Ecdysozoa</taxon>
        <taxon>Arthropoda</taxon>
        <taxon>Chelicerata</taxon>
        <taxon>Arachnida</taxon>
        <taxon>Acari</taxon>
        <taxon>Parasitiformes</taxon>
        <taxon>Ixodida</taxon>
        <taxon>Ixodoidea</taxon>
        <taxon>Ixodidae</taxon>
        <taxon>Ixodinae</taxon>
        <taxon>Ixodes</taxon>
    </lineage>
</organism>
<proteinExistence type="predicted"/>
<dbReference type="EMBL" id="ABJB010314380">
    <property type="status" value="NOT_ANNOTATED_CDS"/>
    <property type="molecule type" value="Genomic_DNA"/>
</dbReference>
<accession>B7QDP1</accession>
<protein>
    <submittedName>
        <fullName evidence="1 2">Uncharacterized protein</fullName>
    </submittedName>
</protein>
<dbReference type="EMBL" id="DS915052">
    <property type="protein sequence ID" value="EEC16963.1"/>
    <property type="molecule type" value="Genomic_DNA"/>
</dbReference>
<dbReference type="VEuPathDB" id="VectorBase:ISCW022735"/>
<name>B7QDP1_IXOSC</name>
<evidence type="ECO:0000313" key="2">
    <source>
        <dbReference type="EnsemblMetazoa" id="ISCW022735-PA"/>
    </source>
</evidence>
<dbReference type="VEuPathDB" id="VectorBase:ISCI022735"/>
<evidence type="ECO:0000313" key="1">
    <source>
        <dbReference type="EMBL" id="EEC16963.1"/>
    </source>
</evidence>
<reference evidence="1 3" key="1">
    <citation type="submission" date="2008-03" db="EMBL/GenBank/DDBJ databases">
        <title>Annotation of Ixodes scapularis.</title>
        <authorList>
            <consortium name="Ixodes scapularis Genome Project Consortium"/>
            <person name="Caler E."/>
            <person name="Hannick L.I."/>
            <person name="Bidwell S."/>
            <person name="Joardar V."/>
            <person name="Thiagarajan M."/>
            <person name="Amedeo P."/>
            <person name="Galinsky K.J."/>
            <person name="Schobel S."/>
            <person name="Inman J."/>
            <person name="Hostetler J."/>
            <person name="Miller J."/>
            <person name="Hammond M."/>
            <person name="Megy K."/>
            <person name="Lawson D."/>
            <person name="Kodira C."/>
            <person name="Sutton G."/>
            <person name="Meyer J."/>
            <person name="Hill C.A."/>
            <person name="Birren B."/>
            <person name="Nene V."/>
            <person name="Collins F."/>
            <person name="Alarcon-Chaidez F."/>
            <person name="Wikel S."/>
            <person name="Strausberg R."/>
        </authorList>
    </citation>
    <scope>NUCLEOTIDE SEQUENCE [LARGE SCALE GENOMIC DNA]</scope>
    <source>
        <strain evidence="3">Wikel</strain>
        <strain evidence="1">Wikel colony</strain>
    </source>
</reference>
<dbReference type="EnsemblMetazoa" id="ISCW022735-RA">
    <property type="protein sequence ID" value="ISCW022735-PA"/>
    <property type="gene ID" value="ISCW022735"/>
</dbReference>
<dbReference type="Proteomes" id="UP000001555">
    <property type="component" value="Unassembled WGS sequence"/>
</dbReference>
<dbReference type="InParanoid" id="B7QDP1"/>
<keyword evidence="3" id="KW-1185">Reference proteome</keyword>
<sequence length="324" mass="34345">MAVTECVVAGVPALGPAWEEVLVTAEVWKGWALGILVAVVETEILTGPEVVVPKAGGDRERVPVETPHRLQMEVTVLALKVLSRGMAEESCPELGVVEQVLELAVGHVKGEVQVRVTVPLETVGGGVQDQVLAEGIQESLLGAEDVMVWLSLCQGMVEGVDPVVGVVEQGQVLVLEVLVVGMDEVVAVGSVFGVVKVEEDLETVASGLDQGVVVQEIWVDSVSEVGAPEKVSVHLEDVEELKERNPVGVAWVEVVGQEGVEVVVTVGMTGVEALVGKVEVVVEEGKVQGRVERVSEYLFVVLLVLAVVVEEMETADRVLRVAPE</sequence>